<accession>A0ABD5V2P5</accession>
<dbReference type="Proteomes" id="UP001596312">
    <property type="component" value="Unassembled WGS sequence"/>
</dbReference>
<comment type="caution">
    <text evidence="3">The sequence shown here is derived from an EMBL/GenBank/DDBJ whole genome shotgun (WGS) entry which is preliminary data.</text>
</comment>
<evidence type="ECO:0000259" key="2">
    <source>
        <dbReference type="Pfam" id="PF02517"/>
    </source>
</evidence>
<keyword evidence="1" id="KW-0472">Membrane</keyword>
<dbReference type="AlphaFoldDB" id="A0ABD5V2P5"/>
<keyword evidence="1" id="KW-1133">Transmembrane helix</keyword>
<dbReference type="PANTHER" id="PTHR39430:SF1">
    <property type="entry name" value="PROTEASE"/>
    <property type="match status" value="1"/>
</dbReference>
<dbReference type="InterPro" id="IPR003675">
    <property type="entry name" value="Rce1/LyrA-like_dom"/>
</dbReference>
<feature type="transmembrane region" description="Helical" evidence="1">
    <location>
        <begin position="277"/>
        <end position="298"/>
    </location>
</feature>
<gene>
    <name evidence="3" type="ORF">ACFQGH_10765</name>
</gene>
<dbReference type="Pfam" id="PF02517">
    <property type="entry name" value="Rce1-like"/>
    <property type="match status" value="1"/>
</dbReference>
<dbReference type="GO" id="GO:0004175">
    <property type="term" value="F:endopeptidase activity"/>
    <property type="evidence" value="ECO:0007669"/>
    <property type="project" value="UniProtKB-ARBA"/>
</dbReference>
<feature type="transmembrane region" description="Helical" evidence="1">
    <location>
        <begin position="97"/>
        <end position="118"/>
    </location>
</feature>
<feature type="transmembrane region" description="Helical" evidence="1">
    <location>
        <begin position="202"/>
        <end position="222"/>
    </location>
</feature>
<name>A0ABD5V2P5_9EURY</name>
<dbReference type="RefSeq" id="WP_340604198.1">
    <property type="nucleotide sequence ID" value="NZ_JBBMXV010000003.1"/>
</dbReference>
<dbReference type="PANTHER" id="PTHR39430">
    <property type="entry name" value="MEMBRANE-ASSOCIATED PROTEASE-RELATED"/>
    <property type="match status" value="1"/>
</dbReference>
<evidence type="ECO:0000313" key="4">
    <source>
        <dbReference type="Proteomes" id="UP001596312"/>
    </source>
</evidence>
<feature type="transmembrane region" description="Helical" evidence="1">
    <location>
        <begin position="48"/>
        <end position="76"/>
    </location>
</feature>
<evidence type="ECO:0000313" key="3">
    <source>
        <dbReference type="EMBL" id="MFC6905675.1"/>
    </source>
</evidence>
<feature type="domain" description="CAAX prenyl protease 2/Lysostaphin resistance protein A-like" evidence="2">
    <location>
        <begin position="138"/>
        <end position="239"/>
    </location>
</feature>
<dbReference type="EC" id="3.4.-.-" evidence="3"/>
<keyword evidence="4" id="KW-1185">Reference proteome</keyword>
<sequence length="315" mass="33068">MNLKSTVWNAEEGRPRTPIRMVLGVVVLVLATAVLTIPPLLVLSLFDAALLAGAGVGSMLFSTGLSGIGAVVGIWLAGRYIDRRRFADFGMRIDREWWIDCGFGLALGGLLMTGVFLVQLTAGWIEVTAVFAGEALLWVVVGSLLLFVIVGVYEELLLRGYLLTNLAEGARGTLGIAGAIAFATVASSVAFGALHASNPNATTVSTLAISFAGVMLALGYLLTGELAIPIGLHITWNLFQGTVYGFPVSGLDFGASIVDIEQGGPEMATGGSFGPEAGLLGFAAMVAGCLLTVAWVRWRYGDAELDERVAIPDFR</sequence>
<feature type="transmembrane region" description="Helical" evidence="1">
    <location>
        <begin position="174"/>
        <end position="196"/>
    </location>
</feature>
<keyword evidence="1" id="KW-0812">Transmembrane</keyword>
<feature type="transmembrane region" description="Helical" evidence="1">
    <location>
        <begin position="21"/>
        <end position="42"/>
    </location>
</feature>
<feature type="transmembrane region" description="Helical" evidence="1">
    <location>
        <begin position="234"/>
        <end position="257"/>
    </location>
</feature>
<feature type="transmembrane region" description="Helical" evidence="1">
    <location>
        <begin position="130"/>
        <end position="153"/>
    </location>
</feature>
<evidence type="ECO:0000256" key="1">
    <source>
        <dbReference type="SAM" id="Phobius"/>
    </source>
</evidence>
<reference evidence="3 4" key="1">
    <citation type="journal article" date="2019" name="Int. J. Syst. Evol. Microbiol.">
        <title>The Global Catalogue of Microorganisms (GCM) 10K type strain sequencing project: providing services to taxonomists for standard genome sequencing and annotation.</title>
        <authorList>
            <consortium name="The Broad Institute Genomics Platform"/>
            <consortium name="The Broad Institute Genome Sequencing Center for Infectious Disease"/>
            <person name="Wu L."/>
            <person name="Ma J."/>
        </authorList>
    </citation>
    <scope>NUCLEOTIDE SEQUENCE [LARGE SCALE GENOMIC DNA]</scope>
    <source>
        <strain evidence="3 4">CGMCC 1.3240</strain>
    </source>
</reference>
<dbReference type="GO" id="GO:0080120">
    <property type="term" value="P:CAAX-box protein maturation"/>
    <property type="evidence" value="ECO:0007669"/>
    <property type="project" value="UniProtKB-ARBA"/>
</dbReference>
<proteinExistence type="predicted"/>
<keyword evidence="3" id="KW-0378">Hydrolase</keyword>
<dbReference type="EMBL" id="JBHSXQ010000003">
    <property type="protein sequence ID" value="MFC6905675.1"/>
    <property type="molecule type" value="Genomic_DNA"/>
</dbReference>
<organism evidence="3 4">
    <name type="scientific">Halalkalicoccus tibetensis</name>
    <dbReference type="NCBI Taxonomy" id="175632"/>
    <lineage>
        <taxon>Archaea</taxon>
        <taxon>Methanobacteriati</taxon>
        <taxon>Methanobacteriota</taxon>
        <taxon>Stenosarchaea group</taxon>
        <taxon>Halobacteria</taxon>
        <taxon>Halobacteriales</taxon>
        <taxon>Halococcaceae</taxon>
        <taxon>Halalkalicoccus</taxon>
    </lineage>
</organism>
<protein>
    <submittedName>
        <fullName evidence="3">CPBP family intramembrane glutamic endopeptidase</fullName>
        <ecNumber evidence="3">3.4.-.-</ecNumber>
    </submittedName>
</protein>